<dbReference type="RefSeq" id="WP_188882563.1">
    <property type="nucleotide sequence ID" value="NZ_BMOY01000028.1"/>
</dbReference>
<gene>
    <name evidence="6 8" type="primary">hrcA</name>
    <name evidence="8" type="ORF">GCM10010885_18080</name>
</gene>
<protein>
    <recommendedName>
        <fullName evidence="6">Heat-inducible transcription repressor HrcA</fullName>
    </recommendedName>
</protein>
<dbReference type="Gene3D" id="3.30.390.60">
    <property type="entry name" value="Heat-inducible transcription repressor hrca homolog, domain 3"/>
    <property type="match status" value="1"/>
</dbReference>
<dbReference type="Gene3D" id="3.30.450.40">
    <property type="match status" value="1"/>
</dbReference>
<comment type="caution">
    <text evidence="8">The sequence shown here is derived from an EMBL/GenBank/DDBJ whole genome shotgun (WGS) entry which is preliminary data.</text>
</comment>
<dbReference type="Pfam" id="PF01628">
    <property type="entry name" value="HrcA"/>
    <property type="match status" value="1"/>
</dbReference>
<keyword evidence="4 6" id="KW-0804">Transcription</keyword>
<dbReference type="PANTHER" id="PTHR34824:SF1">
    <property type="entry name" value="HEAT-INDUCIBLE TRANSCRIPTION REPRESSOR HRCA"/>
    <property type="match status" value="1"/>
</dbReference>
<dbReference type="SUPFAM" id="SSF46785">
    <property type="entry name" value="Winged helix' DNA-binding domain"/>
    <property type="match status" value="1"/>
</dbReference>
<organism evidence="8 9">
    <name type="scientific">Alicyclobacillus cellulosilyticus</name>
    <dbReference type="NCBI Taxonomy" id="1003997"/>
    <lineage>
        <taxon>Bacteria</taxon>
        <taxon>Bacillati</taxon>
        <taxon>Bacillota</taxon>
        <taxon>Bacilli</taxon>
        <taxon>Bacillales</taxon>
        <taxon>Alicyclobacillaceae</taxon>
        <taxon>Alicyclobacillus</taxon>
    </lineage>
</organism>
<evidence type="ECO:0000256" key="4">
    <source>
        <dbReference type="ARBA" id="ARBA00023163"/>
    </source>
</evidence>
<dbReference type="InterPro" id="IPR023120">
    <property type="entry name" value="WHTH_transcript_rep_HrcA_IDD"/>
</dbReference>
<keyword evidence="3 6" id="KW-0346">Stress response</keyword>
<dbReference type="InterPro" id="IPR036388">
    <property type="entry name" value="WH-like_DNA-bd_sf"/>
</dbReference>
<sequence>MLTPRQRLILSAIVEDYVRSAEPVGSRTLSKHDEIHLSAATIRNEMSDLEEMGYLDQPHTSAGRIPSQKGYRFYVDNLMGRVEIDNQTLSVLREHFQRQRGEMERLIHETALVLSELTQYTSIVMGPHVYQEKIRQIQLIPLRPGAAVAILVTDTGQVETRHVQLSEGVSSDDVVRMVNLLNDKLAGVPLYRFRSQLSHEIAEELARVTERYDDAMAFLDELARLAEARERVFVGGTTNILAQPEFRNVDKVRPLLALLERPDRVSQMLPAAQTPGVQVRIGMENGIPTLQDCTVVSATYTIQGVPVGSIGVLGPTRMNYARVIRILEYVSHALSDWMTKQASG</sequence>
<reference evidence="8" key="1">
    <citation type="journal article" date="2014" name="Int. J. Syst. Evol. Microbiol.">
        <title>Complete genome sequence of Corynebacterium casei LMG S-19264T (=DSM 44701T), isolated from a smear-ripened cheese.</title>
        <authorList>
            <consortium name="US DOE Joint Genome Institute (JGI-PGF)"/>
            <person name="Walter F."/>
            <person name="Albersmeier A."/>
            <person name="Kalinowski J."/>
            <person name="Ruckert C."/>
        </authorList>
    </citation>
    <scope>NUCLEOTIDE SEQUENCE</scope>
    <source>
        <strain evidence="8">JCM 18487</strain>
    </source>
</reference>
<dbReference type="FunFam" id="1.10.10.10:FF:000049">
    <property type="entry name" value="Heat-inducible transcription repressor HrcA"/>
    <property type="match status" value="1"/>
</dbReference>
<dbReference type="HAMAP" id="MF_00081">
    <property type="entry name" value="HrcA"/>
    <property type="match status" value="1"/>
</dbReference>
<dbReference type="GO" id="GO:0045892">
    <property type="term" value="P:negative regulation of DNA-templated transcription"/>
    <property type="evidence" value="ECO:0007669"/>
    <property type="project" value="UniProtKB-UniRule"/>
</dbReference>
<dbReference type="GO" id="GO:0003677">
    <property type="term" value="F:DNA binding"/>
    <property type="evidence" value="ECO:0007669"/>
    <property type="project" value="InterPro"/>
</dbReference>
<dbReference type="InterPro" id="IPR036390">
    <property type="entry name" value="WH_DNA-bd_sf"/>
</dbReference>
<keyword evidence="2 6" id="KW-0805">Transcription regulation</keyword>
<evidence type="ECO:0000256" key="5">
    <source>
        <dbReference type="ARBA" id="ARBA00055319"/>
    </source>
</evidence>
<evidence type="ECO:0000256" key="3">
    <source>
        <dbReference type="ARBA" id="ARBA00023016"/>
    </source>
</evidence>
<dbReference type="PANTHER" id="PTHR34824">
    <property type="entry name" value="HEAT-INDUCIBLE TRANSCRIPTION REPRESSOR HRCA"/>
    <property type="match status" value="1"/>
</dbReference>
<evidence type="ECO:0000313" key="9">
    <source>
        <dbReference type="Proteomes" id="UP000637695"/>
    </source>
</evidence>
<dbReference type="NCBIfam" id="TIGR00331">
    <property type="entry name" value="hrcA"/>
    <property type="match status" value="1"/>
</dbReference>
<dbReference type="InterPro" id="IPR021153">
    <property type="entry name" value="HrcA_C"/>
</dbReference>
<evidence type="ECO:0000256" key="2">
    <source>
        <dbReference type="ARBA" id="ARBA00023015"/>
    </source>
</evidence>
<evidence type="ECO:0000259" key="7">
    <source>
        <dbReference type="Pfam" id="PF01628"/>
    </source>
</evidence>
<proteinExistence type="inferred from homology"/>
<dbReference type="Proteomes" id="UP000637695">
    <property type="component" value="Unassembled WGS sequence"/>
</dbReference>
<dbReference type="Gene3D" id="1.10.10.10">
    <property type="entry name" value="Winged helix-like DNA-binding domain superfamily/Winged helix DNA-binding domain"/>
    <property type="match status" value="1"/>
</dbReference>
<dbReference type="InterPro" id="IPR029016">
    <property type="entry name" value="GAF-like_dom_sf"/>
</dbReference>
<comment type="function">
    <text evidence="5 6">Negative regulator of class I heat shock genes (grpE-dnaK-dnaJ and groELS operons). Prevents heat-shock induction of these operons.</text>
</comment>
<evidence type="ECO:0000256" key="6">
    <source>
        <dbReference type="HAMAP-Rule" id="MF_00081"/>
    </source>
</evidence>
<accession>A0A917KEF0</accession>
<dbReference type="InterPro" id="IPR002571">
    <property type="entry name" value="HrcA"/>
</dbReference>
<feature type="domain" description="Heat-inducible transcription repressor HrcA C-terminal" evidence="7">
    <location>
        <begin position="104"/>
        <end position="324"/>
    </location>
</feature>
<name>A0A917KEF0_9BACL</name>
<reference evidence="8" key="2">
    <citation type="submission" date="2020-09" db="EMBL/GenBank/DDBJ databases">
        <authorList>
            <person name="Sun Q."/>
            <person name="Ohkuma M."/>
        </authorList>
    </citation>
    <scope>NUCLEOTIDE SEQUENCE</scope>
    <source>
        <strain evidence="8">JCM 18487</strain>
    </source>
</reference>
<evidence type="ECO:0000256" key="1">
    <source>
        <dbReference type="ARBA" id="ARBA00022491"/>
    </source>
</evidence>
<dbReference type="AlphaFoldDB" id="A0A917KEF0"/>
<dbReference type="SUPFAM" id="SSF55781">
    <property type="entry name" value="GAF domain-like"/>
    <property type="match status" value="1"/>
</dbReference>
<keyword evidence="1 6" id="KW-0678">Repressor</keyword>
<keyword evidence="9" id="KW-1185">Reference proteome</keyword>
<dbReference type="EMBL" id="BMOY01000028">
    <property type="protein sequence ID" value="GGJ09365.1"/>
    <property type="molecule type" value="Genomic_DNA"/>
</dbReference>
<comment type="similarity">
    <text evidence="6">Belongs to the HrcA family.</text>
</comment>
<evidence type="ECO:0000313" key="8">
    <source>
        <dbReference type="EMBL" id="GGJ09365.1"/>
    </source>
</evidence>
<dbReference type="PIRSF" id="PIRSF005485">
    <property type="entry name" value="HrcA"/>
    <property type="match status" value="1"/>
</dbReference>